<protein>
    <recommendedName>
        <fullName evidence="4">Leucine-rich repeat-containing protein 51</fullName>
    </recommendedName>
</protein>
<dbReference type="SUPFAM" id="SSF52075">
    <property type="entry name" value="Outer arm dynein light chain 1"/>
    <property type="match status" value="1"/>
</dbReference>
<gene>
    <name evidence="2" type="ORF">PGLA1383_LOCUS12441</name>
</gene>
<keyword evidence="3" id="KW-1185">Reference proteome</keyword>
<feature type="non-terminal residue" evidence="2">
    <location>
        <position position="1"/>
    </location>
</feature>
<feature type="compositionally biased region" description="Polar residues" evidence="1">
    <location>
        <begin position="1"/>
        <end position="12"/>
    </location>
</feature>
<dbReference type="EMBL" id="CAJNNV010006629">
    <property type="protein sequence ID" value="CAE8593854.1"/>
    <property type="molecule type" value="Genomic_DNA"/>
</dbReference>
<dbReference type="Gene3D" id="3.80.10.10">
    <property type="entry name" value="Ribonuclease Inhibitor"/>
    <property type="match status" value="1"/>
</dbReference>
<evidence type="ECO:0000313" key="3">
    <source>
        <dbReference type="Proteomes" id="UP000654075"/>
    </source>
</evidence>
<dbReference type="AlphaFoldDB" id="A0A813E0X7"/>
<accession>A0A813E0X7</accession>
<proteinExistence type="predicted"/>
<sequence>MVWHSQTLSLSHQVSGGSESDDGEGQGGVQQRQAPQAADLSRGLFSYYRLRLLESHAEFFRKILVLNISQNPVTAYDLERLFEANPLIRKVDACRCGLDSLPDQDIFRGLQHLKVLHLHRNHLKTWEDVQSAAAASQLVWLTAF</sequence>
<reference evidence="2" key="1">
    <citation type="submission" date="2021-02" db="EMBL/GenBank/DDBJ databases">
        <authorList>
            <person name="Dougan E. K."/>
            <person name="Rhodes N."/>
            <person name="Thang M."/>
            <person name="Chan C."/>
        </authorList>
    </citation>
    <scope>NUCLEOTIDE SEQUENCE</scope>
</reference>
<evidence type="ECO:0000313" key="2">
    <source>
        <dbReference type="EMBL" id="CAE8593854.1"/>
    </source>
</evidence>
<organism evidence="2 3">
    <name type="scientific">Polarella glacialis</name>
    <name type="common">Dinoflagellate</name>
    <dbReference type="NCBI Taxonomy" id="89957"/>
    <lineage>
        <taxon>Eukaryota</taxon>
        <taxon>Sar</taxon>
        <taxon>Alveolata</taxon>
        <taxon>Dinophyceae</taxon>
        <taxon>Suessiales</taxon>
        <taxon>Suessiaceae</taxon>
        <taxon>Polarella</taxon>
    </lineage>
</organism>
<evidence type="ECO:0000256" key="1">
    <source>
        <dbReference type="SAM" id="MobiDB-lite"/>
    </source>
</evidence>
<dbReference type="OrthoDB" id="1055097at2759"/>
<feature type="non-terminal residue" evidence="2">
    <location>
        <position position="144"/>
    </location>
</feature>
<dbReference type="Proteomes" id="UP000654075">
    <property type="component" value="Unassembled WGS sequence"/>
</dbReference>
<evidence type="ECO:0008006" key="4">
    <source>
        <dbReference type="Google" id="ProtNLM"/>
    </source>
</evidence>
<comment type="caution">
    <text evidence="2">The sequence shown here is derived from an EMBL/GenBank/DDBJ whole genome shotgun (WGS) entry which is preliminary data.</text>
</comment>
<name>A0A813E0X7_POLGL</name>
<dbReference type="InterPro" id="IPR032675">
    <property type="entry name" value="LRR_dom_sf"/>
</dbReference>
<feature type="region of interest" description="Disordered" evidence="1">
    <location>
        <begin position="1"/>
        <end position="35"/>
    </location>
</feature>